<evidence type="ECO:0000313" key="2">
    <source>
        <dbReference type="Proteomes" id="UP000321558"/>
    </source>
</evidence>
<protein>
    <submittedName>
        <fullName evidence="1">DUF2197 domain-containing protein</fullName>
    </submittedName>
</protein>
<evidence type="ECO:0000313" key="1">
    <source>
        <dbReference type="EMBL" id="GEN85285.1"/>
    </source>
</evidence>
<sequence>MFHYEAVCYHCKKVFKVYEGSPKYKIVKEKKTKMFCCEDCDHKIRLAAIKNFFR</sequence>
<dbReference type="EMBL" id="BJYM01000001">
    <property type="protein sequence ID" value="GEN85285.1"/>
    <property type="molecule type" value="Genomic_DNA"/>
</dbReference>
<organism evidence="1 2">
    <name type="scientific">Oceanobacillus sojae</name>
    <dbReference type="NCBI Taxonomy" id="582851"/>
    <lineage>
        <taxon>Bacteria</taxon>
        <taxon>Bacillati</taxon>
        <taxon>Bacillota</taxon>
        <taxon>Bacilli</taxon>
        <taxon>Bacillales</taxon>
        <taxon>Bacillaceae</taxon>
        <taxon>Oceanobacillus</taxon>
    </lineage>
</organism>
<comment type="caution">
    <text evidence="1">The sequence shown here is derived from an EMBL/GenBank/DDBJ whole genome shotgun (WGS) entry which is preliminary data.</text>
</comment>
<gene>
    <name evidence="1" type="ORF">OSO01_00240</name>
</gene>
<dbReference type="Proteomes" id="UP000321558">
    <property type="component" value="Unassembled WGS sequence"/>
</dbReference>
<dbReference type="AlphaFoldDB" id="A0A511ZCV7"/>
<name>A0A511ZCV7_9BACI</name>
<dbReference type="OrthoDB" id="2889720at2"/>
<reference evidence="1 2" key="1">
    <citation type="submission" date="2019-07" db="EMBL/GenBank/DDBJ databases">
        <title>Whole genome shotgun sequence of Oceanobacillus sojae NBRC 105379.</title>
        <authorList>
            <person name="Hosoyama A."/>
            <person name="Uohara A."/>
            <person name="Ohji S."/>
            <person name="Ichikawa N."/>
        </authorList>
    </citation>
    <scope>NUCLEOTIDE SEQUENCE [LARGE SCALE GENOMIC DNA]</scope>
    <source>
        <strain evidence="1 2">NBRC 105379</strain>
    </source>
</reference>
<accession>A0A511ZCV7</accession>
<proteinExistence type="predicted"/>
<keyword evidence="2" id="KW-1185">Reference proteome</keyword>